<keyword evidence="4" id="KW-1185">Reference proteome</keyword>
<dbReference type="InterPro" id="IPR045886">
    <property type="entry name" value="ThiF/MoeB/HesA"/>
</dbReference>
<dbReference type="PANTHER" id="PTHR10953">
    <property type="entry name" value="UBIQUITIN-ACTIVATING ENZYME E1"/>
    <property type="match status" value="1"/>
</dbReference>
<evidence type="ECO:0000313" key="4">
    <source>
        <dbReference type="Proteomes" id="UP001141327"/>
    </source>
</evidence>
<accession>A0ABQ8UKV1</accession>
<dbReference type="PANTHER" id="PTHR10953:SF102">
    <property type="entry name" value="ADENYLYLTRANSFERASE AND SULFURTRANSFERASE MOCS3"/>
    <property type="match status" value="1"/>
</dbReference>
<dbReference type="Gene3D" id="3.40.50.720">
    <property type="entry name" value="NAD(P)-binding Rossmann-like Domain"/>
    <property type="match status" value="1"/>
</dbReference>
<gene>
    <name evidence="3" type="ORF">PAPYR_6469</name>
</gene>
<evidence type="ECO:0000259" key="2">
    <source>
        <dbReference type="Pfam" id="PF00899"/>
    </source>
</evidence>
<protein>
    <submittedName>
        <fullName evidence="3">ThiF family protein</fullName>
    </submittedName>
</protein>
<dbReference type="Proteomes" id="UP001141327">
    <property type="component" value="Unassembled WGS sequence"/>
</dbReference>
<feature type="domain" description="THIF-type NAD/FAD binding fold" evidence="2">
    <location>
        <begin position="41"/>
        <end position="273"/>
    </location>
</feature>
<dbReference type="InterPro" id="IPR035985">
    <property type="entry name" value="Ubiquitin-activating_enz"/>
</dbReference>
<dbReference type="SUPFAM" id="SSF69572">
    <property type="entry name" value="Activating enzymes of the ubiquitin-like proteins"/>
    <property type="match status" value="1"/>
</dbReference>
<sequence>MSGHTLSGTDTEGDGKAVPENPNAKIVDPYLKQKRTVNWNQELIESQVGLVLGVGGVGSTVAMNLVRMGFRKVFLIDRDIVDDHNLNRQILYKKEHVGKPKVFCAAEALQAHNYRTELVPLHIDAVAQWQQVVQCARQSTCVFNGIDFGDYWDYAVSSLCRKLGIPHALGGTDPITGHAVFYDFFAERHGPCALCLAEPKHREVLARILPEHILDLPTLHGIIPKDDQYRKGGSVVWACGAGADIMVGMVIDHILHMETVTGRPTPTRIFFNMLSWELEKYTLEPLQTCEFCRQTQSGAFVPPADTAPAVNPLPK</sequence>
<reference evidence="3" key="1">
    <citation type="journal article" date="2022" name="bioRxiv">
        <title>Genomics of Preaxostyla Flagellates Illuminates Evolutionary Transitions and the Path Towards Mitochondrial Loss.</title>
        <authorList>
            <person name="Novak L.V.F."/>
            <person name="Treitli S.C."/>
            <person name="Pyrih J."/>
            <person name="Halakuc P."/>
            <person name="Pipaliya S.V."/>
            <person name="Vacek V."/>
            <person name="Brzon O."/>
            <person name="Soukal P."/>
            <person name="Eme L."/>
            <person name="Dacks J.B."/>
            <person name="Karnkowska A."/>
            <person name="Elias M."/>
            <person name="Hampl V."/>
        </authorList>
    </citation>
    <scope>NUCLEOTIDE SEQUENCE</scope>
    <source>
        <strain evidence="3">RCP-MX</strain>
    </source>
</reference>
<feature type="compositionally biased region" description="Polar residues" evidence="1">
    <location>
        <begin position="1"/>
        <end position="10"/>
    </location>
</feature>
<dbReference type="EMBL" id="JAPMOS010000037">
    <property type="protein sequence ID" value="KAJ4457939.1"/>
    <property type="molecule type" value="Genomic_DNA"/>
</dbReference>
<organism evidence="3 4">
    <name type="scientific">Paratrimastix pyriformis</name>
    <dbReference type="NCBI Taxonomy" id="342808"/>
    <lineage>
        <taxon>Eukaryota</taxon>
        <taxon>Metamonada</taxon>
        <taxon>Preaxostyla</taxon>
        <taxon>Paratrimastigidae</taxon>
        <taxon>Paratrimastix</taxon>
    </lineage>
</organism>
<proteinExistence type="predicted"/>
<evidence type="ECO:0000256" key="1">
    <source>
        <dbReference type="SAM" id="MobiDB-lite"/>
    </source>
</evidence>
<dbReference type="Pfam" id="PF00899">
    <property type="entry name" value="ThiF"/>
    <property type="match status" value="1"/>
</dbReference>
<feature type="region of interest" description="Disordered" evidence="1">
    <location>
        <begin position="1"/>
        <end position="23"/>
    </location>
</feature>
<evidence type="ECO:0000313" key="3">
    <source>
        <dbReference type="EMBL" id="KAJ4457939.1"/>
    </source>
</evidence>
<name>A0ABQ8UKV1_9EUKA</name>
<comment type="caution">
    <text evidence="3">The sequence shown here is derived from an EMBL/GenBank/DDBJ whole genome shotgun (WGS) entry which is preliminary data.</text>
</comment>
<dbReference type="InterPro" id="IPR000594">
    <property type="entry name" value="ThiF_NAD_FAD-bd"/>
</dbReference>